<organism evidence="1 2">
    <name type="scientific">Trichothecium roseum</name>
    <dbReference type="NCBI Taxonomy" id="47278"/>
    <lineage>
        <taxon>Eukaryota</taxon>
        <taxon>Fungi</taxon>
        <taxon>Dikarya</taxon>
        <taxon>Ascomycota</taxon>
        <taxon>Pezizomycotina</taxon>
        <taxon>Sordariomycetes</taxon>
        <taxon>Hypocreomycetidae</taxon>
        <taxon>Hypocreales</taxon>
        <taxon>Hypocreales incertae sedis</taxon>
        <taxon>Trichothecium</taxon>
    </lineage>
</organism>
<evidence type="ECO:0000313" key="2">
    <source>
        <dbReference type="Proteomes" id="UP001163324"/>
    </source>
</evidence>
<dbReference type="EMBL" id="CM047944">
    <property type="protein sequence ID" value="KAI9898823.1"/>
    <property type="molecule type" value="Genomic_DNA"/>
</dbReference>
<protein>
    <submittedName>
        <fullName evidence="1">Uncharacterized protein</fullName>
    </submittedName>
</protein>
<comment type="caution">
    <text evidence="1">The sequence shown here is derived from an EMBL/GenBank/DDBJ whole genome shotgun (WGS) entry which is preliminary data.</text>
</comment>
<accession>A0ACC0UXF5</accession>
<dbReference type="Proteomes" id="UP001163324">
    <property type="component" value="Chromosome 5"/>
</dbReference>
<sequence length="594" mass="65582">MVFPGHFSTGCSRCRQRKVKCDEKKPSCRRCYIYGKPCPGYTDQFHFRYNATKSDFEKTRSNSVDSSASSSRPLQVSPKSAASASARPSTSAAAAAKKQQQQQQQQEKDRQSHETIMALEPTRTTATSSSTTISPVTIIRPPDPSYEDVSLCYFIRRFTSPDGADNIPGHLTFLPSLYDHHGNGLLETATLSVAQMAAYNQFGGDRFRMKSYQNYGRTLKILQEIIQSEEQAVDDKVITAILLLCTFKDLSGESAGDPCEHAPGLFYLLEKRGVEQFATRRGVELFLLSLLRLQVYSFLHADINYTDPGGMVSLLGLFDPMLKAMSLMSRTLALRNELGNTAPQPDVDMSSPASSYEHVDAETMARIQTCFETLEEFDAWDAEAASYWQITFSCRAAPTTLGSLASNATYYDPETACIIILVRSARLILLTSMLVYFGKSQQMATHGGGMDGNEDVYGQHHHHNGVWGECIPLLENDARKTIDDILAAVPYALGDIDQRGLPTSMAHDGAGALVITQSIRLITSNHYCTPDQLERAHSILRRINGVIGIRAAKGWDGESLNIPNWRPDQAFLCAMEMQNPGGPDYPPPVTQPGL</sequence>
<evidence type="ECO:0000313" key="1">
    <source>
        <dbReference type="EMBL" id="KAI9898823.1"/>
    </source>
</evidence>
<keyword evidence="2" id="KW-1185">Reference proteome</keyword>
<name>A0ACC0UXF5_9HYPO</name>
<gene>
    <name evidence="1" type="ORF">N3K66_005284</name>
</gene>
<proteinExistence type="predicted"/>
<reference evidence="1" key="1">
    <citation type="submission" date="2022-10" db="EMBL/GenBank/DDBJ databases">
        <title>Complete Genome of Trichothecium roseum strain YXFP-22015, a Plant Pathogen Isolated from Citrus.</title>
        <authorList>
            <person name="Wang Y."/>
            <person name="Zhu L."/>
        </authorList>
    </citation>
    <scope>NUCLEOTIDE SEQUENCE</scope>
    <source>
        <strain evidence="1">YXFP-22015</strain>
    </source>
</reference>